<accession>A0A1H0LV44</accession>
<dbReference type="RefSeq" id="WP_090182882.1">
    <property type="nucleotide sequence ID" value="NZ_LT629705.1"/>
</dbReference>
<reference evidence="1 2" key="1">
    <citation type="submission" date="2016-10" db="EMBL/GenBank/DDBJ databases">
        <authorList>
            <person name="de Groot N.N."/>
        </authorList>
    </citation>
    <scope>NUCLEOTIDE SEQUENCE [LARGE SCALE GENOMIC DNA]</scope>
    <source>
        <strain evidence="1 2">CECT 7543</strain>
    </source>
</reference>
<name>A0A1H0LV44_9PSED</name>
<organism evidence="1 2">
    <name type="scientific">Pseudomonas arsenicoxydans</name>
    <dbReference type="NCBI Taxonomy" id="702115"/>
    <lineage>
        <taxon>Bacteria</taxon>
        <taxon>Pseudomonadati</taxon>
        <taxon>Pseudomonadota</taxon>
        <taxon>Gammaproteobacteria</taxon>
        <taxon>Pseudomonadales</taxon>
        <taxon>Pseudomonadaceae</taxon>
        <taxon>Pseudomonas</taxon>
    </lineage>
</organism>
<protein>
    <recommendedName>
        <fullName evidence="3">DUF3303 domain-containing protein</fullName>
    </recommendedName>
</protein>
<dbReference type="AlphaFoldDB" id="A0A1H0LV44"/>
<sequence>MLFIVSWSISPENRNTAIQRFLKTGGAPPEGVKMHGRWHAVGGSSGCGIAEASDLVQVQKWVLEWNDIMKMEVQAALTDAQMAPLLQAAAGK</sequence>
<dbReference type="Pfam" id="PF11746">
    <property type="entry name" value="DUF3303"/>
    <property type="match status" value="1"/>
</dbReference>
<evidence type="ECO:0000313" key="1">
    <source>
        <dbReference type="EMBL" id="SDO71941.1"/>
    </source>
</evidence>
<dbReference type="OrthoDB" id="9801877at2"/>
<dbReference type="InterPro" id="IPR021734">
    <property type="entry name" value="DUF3303"/>
</dbReference>
<proteinExistence type="predicted"/>
<gene>
    <name evidence="1" type="ORF">SAMN04489798_3672</name>
</gene>
<evidence type="ECO:0000313" key="2">
    <source>
        <dbReference type="Proteomes" id="UP000198827"/>
    </source>
</evidence>
<dbReference type="Proteomes" id="UP000198827">
    <property type="component" value="Chromosome I"/>
</dbReference>
<dbReference type="EMBL" id="LT629705">
    <property type="protein sequence ID" value="SDO71941.1"/>
    <property type="molecule type" value="Genomic_DNA"/>
</dbReference>
<evidence type="ECO:0008006" key="3">
    <source>
        <dbReference type="Google" id="ProtNLM"/>
    </source>
</evidence>